<dbReference type="KEGG" id="hli:HLI_00785"/>
<reference evidence="1 2" key="1">
    <citation type="submission" date="2018-01" db="EMBL/GenBank/DDBJ databases">
        <title>The whole genome sequencing and assembly of Halobacillus litoralis ERB031 strain.</title>
        <authorList>
            <person name="Lee S.-J."/>
            <person name="Park M.-K."/>
            <person name="Kim J.-Y."/>
            <person name="Lee Y.-J."/>
            <person name="Yi H."/>
            <person name="Bahn Y.-S."/>
            <person name="Kim J.F."/>
            <person name="Lee D.-W."/>
        </authorList>
    </citation>
    <scope>NUCLEOTIDE SEQUENCE [LARGE SCALE GENOMIC DNA]</scope>
    <source>
        <strain evidence="1 2">ERB 031</strain>
    </source>
</reference>
<dbReference type="PANTHER" id="PTHR30348">
    <property type="entry name" value="UNCHARACTERIZED PROTEIN YECE"/>
    <property type="match status" value="1"/>
</dbReference>
<dbReference type="OrthoDB" id="9780310at2"/>
<dbReference type="EMBL" id="CP026118">
    <property type="protein sequence ID" value="QAS50835.1"/>
    <property type="molecule type" value="Genomic_DNA"/>
</dbReference>
<dbReference type="PANTHER" id="PTHR30348:SF13">
    <property type="entry name" value="UPF0759 PROTEIN YUNF"/>
    <property type="match status" value="1"/>
</dbReference>
<proteinExistence type="predicted"/>
<organism evidence="1 2">
    <name type="scientific">Halobacillus litoralis</name>
    <dbReference type="NCBI Taxonomy" id="45668"/>
    <lineage>
        <taxon>Bacteria</taxon>
        <taxon>Bacillati</taxon>
        <taxon>Bacillota</taxon>
        <taxon>Bacilli</taxon>
        <taxon>Bacillales</taxon>
        <taxon>Bacillaceae</taxon>
        <taxon>Halobacillus</taxon>
    </lineage>
</organism>
<evidence type="ECO:0000313" key="1">
    <source>
        <dbReference type="EMBL" id="QAS50835.1"/>
    </source>
</evidence>
<dbReference type="Pfam" id="PF01904">
    <property type="entry name" value="DUF72"/>
    <property type="match status" value="1"/>
</dbReference>
<dbReference type="InterPro" id="IPR002763">
    <property type="entry name" value="DUF72"/>
</dbReference>
<name>A0A410M746_9BACI</name>
<gene>
    <name evidence="1" type="ORF">HLI_00785</name>
</gene>
<accession>A0A410M746</accession>
<sequence length="298" mass="35226">MDTYEEGGNSVTVQIGLTGWGDHPSLYADKVKQQNKLSEYASHFPVVEVDTAFYAIQPVTHYQNWLKQTPASFSFVIKAFQQLTGHDRESRSVQEARDLIKRYEESIQPVWEAGQVNALLFQFPPWFDVKKENIRKLRYIREWMEDYPIALEFRNRTWFQPSYREQTITFMKDQKWIHSICDEPQAGEGSVPRVLIPTHPEKTLVRFHGRNIHGWNKNGRKDWREVRFLYRYNEEELTEWAGKIKELKKDTPEITMLFNNNSGGDAADNAKQMQEILNVHYEDLNPRQMDLFNFQEGT</sequence>
<dbReference type="Proteomes" id="UP000287756">
    <property type="component" value="Chromosome"/>
</dbReference>
<dbReference type="Gene3D" id="3.20.20.410">
    <property type="entry name" value="Protein of unknown function UPF0759"/>
    <property type="match status" value="1"/>
</dbReference>
<protein>
    <submittedName>
        <fullName evidence="1">DUF72 domain-containing protein</fullName>
    </submittedName>
</protein>
<dbReference type="AlphaFoldDB" id="A0A410M746"/>
<dbReference type="InterPro" id="IPR036520">
    <property type="entry name" value="UPF0759_sf"/>
</dbReference>
<dbReference type="SUPFAM" id="SSF117396">
    <property type="entry name" value="TM1631-like"/>
    <property type="match status" value="1"/>
</dbReference>
<evidence type="ECO:0000313" key="2">
    <source>
        <dbReference type="Proteomes" id="UP000287756"/>
    </source>
</evidence>